<feature type="coiled-coil region" evidence="4">
    <location>
        <begin position="490"/>
        <end position="528"/>
    </location>
</feature>
<dbReference type="InterPro" id="IPR024478">
    <property type="entry name" value="HlyB_4HB_MCP"/>
</dbReference>
<keyword evidence="6" id="KW-0472">Membrane</keyword>
<reference evidence="9 10" key="1">
    <citation type="submission" date="2023-07" db="EMBL/GenBank/DDBJ databases">
        <title>Sorghum-associated microbial communities from plants grown in Nebraska, USA.</title>
        <authorList>
            <person name="Schachtman D."/>
        </authorList>
    </citation>
    <scope>NUCLEOTIDE SEQUENCE [LARGE SCALE GENOMIC DNA]</scope>
    <source>
        <strain evidence="9 10">DS1027</strain>
    </source>
</reference>
<comment type="similarity">
    <text evidence="2">Belongs to the methyl-accepting chemotaxis (MCP) protein family.</text>
</comment>
<dbReference type="CDD" id="cd06225">
    <property type="entry name" value="HAMP"/>
    <property type="match status" value="1"/>
</dbReference>
<dbReference type="Pfam" id="PF00672">
    <property type="entry name" value="HAMP"/>
    <property type="match status" value="1"/>
</dbReference>
<evidence type="ECO:0000313" key="9">
    <source>
        <dbReference type="EMBL" id="MDR6509961.1"/>
    </source>
</evidence>
<feature type="compositionally biased region" description="Low complexity" evidence="5">
    <location>
        <begin position="560"/>
        <end position="574"/>
    </location>
</feature>
<keyword evidence="6" id="KW-0812">Transmembrane</keyword>
<accession>A0ABU1MIS6</accession>
<feature type="transmembrane region" description="Helical" evidence="6">
    <location>
        <begin position="187"/>
        <end position="206"/>
    </location>
</feature>
<feature type="region of interest" description="Disordered" evidence="5">
    <location>
        <begin position="309"/>
        <end position="338"/>
    </location>
</feature>
<dbReference type="Pfam" id="PF12729">
    <property type="entry name" value="4HB_MCP_1"/>
    <property type="match status" value="1"/>
</dbReference>
<evidence type="ECO:0000256" key="5">
    <source>
        <dbReference type="SAM" id="MobiDB-lite"/>
    </source>
</evidence>
<keyword evidence="10" id="KW-1185">Reference proteome</keyword>
<sequence>MRPTIKLKLAATFAVLIVVMAGVIGLSISRLSTLNSAISDVIAGPVVRLNTAQELVIEVNRLLRREKNMALTSDLDLTAKFNTESDANVTKIEDILVRGSQQASEEGKPYWAKLTQQWQVLKEANRRMRTAAMENHNEEAGRISITDSRSAATTMEGTLEQLVEIQQTQMKKADNDTNELYATARSLLLVSGAVALIIALLGAYWIGRVVSRGLAKITGVVDAVAVGDLDVSITADSDDEIADLIALVNQMTANLRKTADLADTIANGDLTVNHVALSERDKLGLALIAMVDRLRDVVSDASAASENVSAGSQQLAASSEQVSQGATEQAAAAEQASASMEEMAANIKQNADNAAQTEKIARQSSKDAEQSGVVVNRAVDAMRTIAEKIGIVQEIARQTDLLALNAAVEAARAGEHGKGFAVVASEVRKLAERSQTAASEIGAVSSDTVKAATEAGEMLTRLVPDIRRTAELISEISAACREQDIGAAQINEAIQQLDQVTQQNAGASEEISATSEELAAQAEELQASISYFRVDAHARAGGQGTAPASRPKPIAAKPIAAKPAKAAKLATKPGKPARKAARPGSIGDQQARLKGFAIDMSAGAADDDDADFGQAAA</sequence>
<keyword evidence="4" id="KW-0175">Coiled coil</keyword>
<dbReference type="PROSITE" id="PS50885">
    <property type="entry name" value="HAMP"/>
    <property type="match status" value="1"/>
</dbReference>
<dbReference type="SMART" id="SM00304">
    <property type="entry name" value="HAMP"/>
    <property type="match status" value="1"/>
</dbReference>
<feature type="region of interest" description="Disordered" evidence="5">
    <location>
        <begin position="560"/>
        <end position="592"/>
    </location>
</feature>
<feature type="compositionally biased region" description="Polar residues" evidence="5">
    <location>
        <begin position="309"/>
        <end position="327"/>
    </location>
</feature>
<evidence type="ECO:0000256" key="3">
    <source>
        <dbReference type="PROSITE-ProRule" id="PRU00284"/>
    </source>
</evidence>
<evidence type="ECO:0000256" key="4">
    <source>
        <dbReference type="SAM" id="Coils"/>
    </source>
</evidence>
<keyword evidence="6" id="KW-1133">Transmembrane helix</keyword>
<dbReference type="RefSeq" id="WP_168351021.1">
    <property type="nucleotide sequence ID" value="NZ_JAVDRD010000001.1"/>
</dbReference>
<proteinExistence type="inferred from homology"/>
<dbReference type="Proteomes" id="UP001184150">
    <property type="component" value="Unassembled WGS sequence"/>
</dbReference>
<dbReference type="SMART" id="SM00283">
    <property type="entry name" value="MA"/>
    <property type="match status" value="1"/>
</dbReference>
<name>A0ABU1MIS6_9SPHN</name>
<dbReference type="SUPFAM" id="SSF58104">
    <property type="entry name" value="Methyl-accepting chemotaxis protein (MCP) signaling domain"/>
    <property type="match status" value="1"/>
</dbReference>
<dbReference type="Pfam" id="PF00015">
    <property type="entry name" value="MCPsignal"/>
    <property type="match status" value="1"/>
</dbReference>
<gene>
    <name evidence="9" type="ORF">J2792_000801</name>
</gene>
<keyword evidence="3" id="KW-0807">Transducer</keyword>
<evidence type="ECO:0000313" key="10">
    <source>
        <dbReference type="Proteomes" id="UP001184150"/>
    </source>
</evidence>
<protein>
    <submittedName>
        <fullName evidence="9">Methyl-accepting chemotaxis protein</fullName>
    </submittedName>
</protein>
<dbReference type="InterPro" id="IPR051310">
    <property type="entry name" value="MCP_chemotaxis"/>
</dbReference>
<dbReference type="Gene3D" id="6.10.340.10">
    <property type="match status" value="1"/>
</dbReference>
<dbReference type="Gene3D" id="1.10.287.950">
    <property type="entry name" value="Methyl-accepting chemotaxis protein"/>
    <property type="match status" value="1"/>
</dbReference>
<evidence type="ECO:0000256" key="2">
    <source>
        <dbReference type="ARBA" id="ARBA00029447"/>
    </source>
</evidence>
<keyword evidence="1" id="KW-0145">Chemotaxis</keyword>
<dbReference type="PANTHER" id="PTHR43531">
    <property type="entry name" value="PROTEIN ICFG"/>
    <property type="match status" value="1"/>
</dbReference>
<evidence type="ECO:0000256" key="6">
    <source>
        <dbReference type="SAM" id="Phobius"/>
    </source>
</evidence>
<comment type="caution">
    <text evidence="9">The sequence shown here is derived from an EMBL/GenBank/DDBJ whole genome shotgun (WGS) entry which is preliminary data.</text>
</comment>
<feature type="compositionally biased region" description="Low complexity" evidence="5">
    <location>
        <begin position="328"/>
        <end position="338"/>
    </location>
</feature>
<organism evidence="9 10">
    <name type="scientific">Novosphingobium capsulatum</name>
    <dbReference type="NCBI Taxonomy" id="13688"/>
    <lineage>
        <taxon>Bacteria</taxon>
        <taxon>Pseudomonadati</taxon>
        <taxon>Pseudomonadota</taxon>
        <taxon>Alphaproteobacteria</taxon>
        <taxon>Sphingomonadales</taxon>
        <taxon>Sphingomonadaceae</taxon>
        <taxon>Novosphingobium</taxon>
    </lineage>
</organism>
<dbReference type="InterPro" id="IPR003660">
    <property type="entry name" value="HAMP_dom"/>
</dbReference>
<dbReference type="PROSITE" id="PS50111">
    <property type="entry name" value="CHEMOTAXIS_TRANSDUC_2"/>
    <property type="match status" value="1"/>
</dbReference>
<evidence type="ECO:0000259" key="7">
    <source>
        <dbReference type="PROSITE" id="PS50111"/>
    </source>
</evidence>
<feature type="domain" description="HAMP" evidence="8">
    <location>
        <begin position="208"/>
        <end position="260"/>
    </location>
</feature>
<dbReference type="EMBL" id="JAVDRD010000001">
    <property type="protein sequence ID" value="MDR6509961.1"/>
    <property type="molecule type" value="Genomic_DNA"/>
</dbReference>
<dbReference type="PANTHER" id="PTHR43531:SF11">
    <property type="entry name" value="METHYL-ACCEPTING CHEMOTAXIS PROTEIN 3"/>
    <property type="match status" value="1"/>
</dbReference>
<evidence type="ECO:0000259" key="8">
    <source>
        <dbReference type="PROSITE" id="PS50885"/>
    </source>
</evidence>
<feature type="domain" description="Methyl-accepting transducer" evidence="7">
    <location>
        <begin position="304"/>
        <end position="519"/>
    </location>
</feature>
<evidence type="ECO:0000256" key="1">
    <source>
        <dbReference type="ARBA" id="ARBA00022500"/>
    </source>
</evidence>
<dbReference type="InterPro" id="IPR004089">
    <property type="entry name" value="MCPsignal_dom"/>
</dbReference>